<accession>K2J0W9</accession>
<proteinExistence type="predicted"/>
<dbReference type="InterPro" id="IPR013096">
    <property type="entry name" value="Cupin_2"/>
</dbReference>
<dbReference type="PANTHER" id="PTHR35848:SF6">
    <property type="entry name" value="CUPIN TYPE-2 DOMAIN-CONTAINING PROTEIN"/>
    <property type="match status" value="1"/>
</dbReference>
<dbReference type="RefSeq" id="WP_008486264.1">
    <property type="nucleotide sequence ID" value="NZ_AMRI01000029.1"/>
</dbReference>
<dbReference type="eggNOG" id="COG3837">
    <property type="taxonomic scope" value="Bacteria"/>
</dbReference>
<sequence length="164" mass="17881">MADSPVINIQKLTYRSHSHGEKYFARVAPVAPLIGGKDLGYRVVRVMPGKQAWPRHAHLNNEEMFFILEGSGTLLLGEQSHPLQAGDFVACPAGAELAHQIVNTGSKELVYLAVSTMKEPDVMLYPDSGKYGVIAGTAPGGDSKERSFAIFGRQHQGLNYWDGE</sequence>
<evidence type="ECO:0000259" key="2">
    <source>
        <dbReference type="Pfam" id="PF07883"/>
    </source>
</evidence>
<dbReference type="SUPFAM" id="SSF51182">
    <property type="entry name" value="RmlC-like cupins"/>
    <property type="match status" value="1"/>
</dbReference>
<dbReference type="EMBL" id="AMRI01000029">
    <property type="protein sequence ID" value="EKE68678.1"/>
    <property type="molecule type" value="Genomic_DNA"/>
</dbReference>
<gene>
    <name evidence="3" type="ORF">B3C1_16656</name>
</gene>
<keyword evidence="4" id="KW-1185">Reference proteome</keyword>
<keyword evidence="1" id="KW-0479">Metal-binding</keyword>
<dbReference type="Pfam" id="PF07883">
    <property type="entry name" value="Cupin_2"/>
    <property type="match status" value="1"/>
</dbReference>
<dbReference type="InterPro" id="IPR014710">
    <property type="entry name" value="RmlC-like_jellyroll"/>
</dbReference>
<comment type="caution">
    <text evidence="3">The sequence shown here is derived from an EMBL/GenBank/DDBJ whole genome shotgun (WGS) entry which is preliminary data.</text>
</comment>
<dbReference type="InterPro" id="IPR051610">
    <property type="entry name" value="GPI/OXD"/>
</dbReference>
<protein>
    <submittedName>
        <fullName evidence="3">Cupin</fullName>
    </submittedName>
</protein>
<reference evidence="3 4" key="1">
    <citation type="journal article" date="2012" name="J. Bacteriol.">
        <title>Genome Sequence of Gallaecimonas xiamenensis Type Strain 3-C-1.</title>
        <authorList>
            <person name="Lai Q."/>
            <person name="Wang L."/>
            <person name="Wang W."/>
            <person name="Shao Z."/>
        </authorList>
    </citation>
    <scope>NUCLEOTIDE SEQUENCE [LARGE SCALE GENOMIC DNA]</scope>
    <source>
        <strain evidence="3 4">3-C-1</strain>
    </source>
</reference>
<dbReference type="InterPro" id="IPR011051">
    <property type="entry name" value="RmlC_Cupin_sf"/>
</dbReference>
<dbReference type="PANTHER" id="PTHR35848">
    <property type="entry name" value="OXALATE-BINDING PROTEIN"/>
    <property type="match status" value="1"/>
</dbReference>
<dbReference type="OrthoDB" id="116921at2"/>
<dbReference type="GO" id="GO:0046872">
    <property type="term" value="F:metal ion binding"/>
    <property type="evidence" value="ECO:0007669"/>
    <property type="project" value="UniProtKB-KW"/>
</dbReference>
<evidence type="ECO:0000313" key="3">
    <source>
        <dbReference type="EMBL" id="EKE68678.1"/>
    </source>
</evidence>
<feature type="domain" description="Cupin type-2" evidence="2">
    <location>
        <begin position="43"/>
        <end position="114"/>
    </location>
</feature>
<dbReference type="Proteomes" id="UP000006755">
    <property type="component" value="Unassembled WGS sequence"/>
</dbReference>
<organism evidence="3 4">
    <name type="scientific">Gallaecimonas xiamenensis 3-C-1</name>
    <dbReference type="NCBI Taxonomy" id="745411"/>
    <lineage>
        <taxon>Bacteria</taxon>
        <taxon>Pseudomonadati</taxon>
        <taxon>Pseudomonadota</taxon>
        <taxon>Gammaproteobacteria</taxon>
        <taxon>Enterobacterales</taxon>
        <taxon>Gallaecimonadaceae</taxon>
        <taxon>Gallaecimonas</taxon>
    </lineage>
</organism>
<evidence type="ECO:0000256" key="1">
    <source>
        <dbReference type="ARBA" id="ARBA00022723"/>
    </source>
</evidence>
<evidence type="ECO:0000313" key="4">
    <source>
        <dbReference type="Proteomes" id="UP000006755"/>
    </source>
</evidence>
<dbReference type="Gene3D" id="2.60.120.10">
    <property type="entry name" value="Jelly Rolls"/>
    <property type="match status" value="1"/>
</dbReference>
<dbReference type="CDD" id="cd02224">
    <property type="entry name" value="cupin_SPO2919-like"/>
    <property type="match status" value="1"/>
</dbReference>
<dbReference type="STRING" id="745411.B3C1_16656"/>
<dbReference type="AlphaFoldDB" id="K2J0W9"/>
<name>K2J0W9_9GAMM</name>